<keyword evidence="1" id="KW-0805">Transcription regulation</keyword>
<dbReference type="SUPFAM" id="SSF46785">
    <property type="entry name" value="Winged helix' DNA-binding domain"/>
    <property type="match status" value="1"/>
</dbReference>
<dbReference type="InterPro" id="IPR012318">
    <property type="entry name" value="HTH_CRP"/>
</dbReference>
<dbReference type="InterPro" id="IPR050397">
    <property type="entry name" value="Env_Response_Regulators"/>
</dbReference>
<keyword evidence="8" id="KW-1185">Reference proteome</keyword>
<comment type="caution">
    <text evidence="7">The sequence shown here is derived from an EMBL/GenBank/DDBJ whole genome shotgun (WGS) entry which is preliminary data.</text>
</comment>
<dbReference type="Pfam" id="PF13545">
    <property type="entry name" value="HTH_Crp_2"/>
    <property type="match status" value="1"/>
</dbReference>
<feature type="domain" description="HTH crp-type" evidence="6">
    <location>
        <begin position="161"/>
        <end position="230"/>
    </location>
</feature>
<dbReference type="Pfam" id="PF00027">
    <property type="entry name" value="cNMP_binding"/>
    <property type="match status" value="1"/>
</dbReference>
<reference evidence="8" key="1">
    <citation type="journal article" date="2019" name="Int. J. Syst. Evol. Microbiol.">
        <title>The Global Catalogue of Microorganisms (GCM) 10K type strain sequencing project: providing services to taxonomists for standard genome sequencing and annotation.</title>
        <authorList>
            <consortium name="The Broad Institute Genomics Platform"/>
            <consortium name="The Broad Institute Genome Sequencing Center for Infectious Disease"/>
            <person name="Wu L."/>
            <person name="Ma J."/>
        </authorList>
    </citation>
    <scope>NUCLEOTIDE SEQUENCE [LARGE SCALE GENOMIC DNA]</scope>
    <source>
        <strain evidence="8">CGMCC 1.15475</strain>
    </source>
</reference>
<keyword evidence="3" id="KW-0010">Activator</keyword>
<dbReference type="CDD" id="cd00092">
    <property type="entry name" value="HTH_CRP"/>
    <property type="match status" value="1"/>
</dbReference>
<evidence type="ECO:0000256" key="1">
    <source>
        <dbReference type="ARBA" id="ARBA00023015"/>
    </source>
</evidence>
<keyword evidence="4" id="KW-0804">Transcription</keyword>
<dbReference type="CDD" id="cd00038">
    <property type="entry name" value="CAP_ED"/>
    <property type="match status" value="1"/>
</dbReference>
<organism evidence="7 8">
    <name type="scientific">Planococcus chinensis</name>
    <dbReference type="NCBI Taxonomy" id="272917"/>
    <lineage>
        <taxon>Bacteria</taxon>
        <taxon>Bacillati</taxon>
        <taxon>Bacillota</taxon>
        <taxon>Bacilli</taxon>
        <taxon>Bacillales</taxon>
        <taxon>Caryophanaceae</taxon>
        <taxon>Planococcus</taxon>
    </lineage>
</organism>
<dbReference type="InterPro" id="IPR036390">
    <property type="entry name" value="WH_DNA-bd_sf"/>
</dbReference>
<evidence type="ECO:0000256" key="2">
    <source>
        <dbReference type="ARBA" id="ARBA00023125"/>
    </source>
</evidence>
<dbReference type="EMBL" id="JBHUFW010000011">
    <property type="protein sequence ID" value="MFD1864173.1"/>
    <property type="molecule type" value="Genomic_DNA"/>
</dbReference>
<feature type="domain" description="Cyclic nucleotide-binding" evidence="5">
    <location>
        <begin position="27"/>
        <end position="147"/>
    </location>
</feature>
<dbReference type="InterPro" id="IPR018335">
    <property type="entry name" value="Tscrpt_reg_HTH_Crp-type_CS"/>
</dbReference>
<dbReference type="InterPro" id="IPR018490">
    <property type="entry name" value="cNMP-bd_dom_sf"/>
</dbReference>
<dbReference type="SMART" id="SM00100">
    <property type="entry name" value="cNMP"/>
    <property type="match status" value="1"/>
</dbReference>
<evidence type="ECO:0000256" key="3">
    <source>
        <dbReference type="ARBA" id="ARBA00023159"/>
    </source>
</evidence>
<dbReference type="Proteomes" id="UP001597273">
    <property type="component" value="Unassembled WGS sequence"/>
</dbReference>
<accession>A0ABW4QKL8</accession>
<dbReference type="PANTHER" id="PTHR24567:SF28">
    <property type="entry name" value="LISTERIOLYSIN REGULATORY PROTEIN"/>
    <property type="match status" value="1"/>
</dbReference>
<gene>
    <name evidence="7" type="ORF">ACFSDB_14775</name>
</gene>
<sequence length="235" mass="26584">MNQRETCSHGHSEEKGPQTFCVSIVPIFNHLEKAEMAKITRTIRPVNLKKGEVLYRSGDTSNALYIVHKGKVKVYRLSENGKEQVIRILESGEFTGELALFTESVHDAYAEAMEKTEICSIHRTDLQELLSEHPVISLKILGEFSKRLGSAEQQLTSFATEDAETRIALYLAHQAEESRSMAIRLPMSRKDLASYLGTTPETISRKLTKFEDAGWIRQEEQRGIHILDLDALLLL</sequence>
<dbReference type="PROSITE" id="PS51063">
    <property type="entry name" value="HTH_CRP_2"/>
    <property type="match status" value="1"/>
</dbReference>
<dbReference type="InterPro" id="IPR000595">
    <property type="entry name" value="cNMP-bd_dom"/>
</dbReference>
<evidence type="ECO:0000259" key="6">
    <source>
        <dbReference type="PROSITE" id="PS51063"/>
    </source>
</evidence>
<proteinExistence type="predicted"/>
<dbReference type="SUPFAM" id="SSF51206">
    <property type="entry name" value="cAMP-binding domain-like"/>
    <property type="match status" value="1"/>
</dbReference>
<dbReference type="InterPro" id="IPR014710">
    <property type="entry name" value="RmlC-like_jellyroll"/>
</dbReference>
<evidence type="ECO:0000259" key="5">
    <source>
        <dbReference type="PROSITE" id="PS50042"/>
    </source>
</evidence>
<protein>
    <submittedName>
        <fullName evidence="7">Crp/Fnr family transcriptional regulator</fullName>
    </submittedName>
</protein>
<evidence type="ECO:0000313" key="8">
    <source>
        <dbReference type="Proteomes" id="UP001597273"/>
    </source>
</evidence>
<dbReference type="Gene3D" id="1.10.10.10">
    <property type="entry name" value="Winged helix-like DNA-binding domain superfamily/Winged helix DNA-binding domain"/>
    <property type="match status" value="1"/>
</dbReference>
<evidence type="ECO:0000256" key="4">
    <source>
        <dbReference type="ARBA" id="ARBA00023163"/>
    </source>
</evidence>
<evidence type="ECO:0000313" key="7">
    <source>
        <dbReference type="EMBL" id="MFD1864173.1"/>
    </source>
</evidence>
<keyword evidence="2" id="KW-0238">DNA-binding</keyword>
<dbReference type="PROSITE" id="PS50042">
    <property type="entry name" value="CNMP_BINDING_3"/>
    <property type="match status" value="1"/>
</dbReference>
<dbReference type="PRINTS" id="PR00034">
    <property type="entry name" value="HTHCRP"/>
</dbReference>
<dbReference type="PROSITE" id="PS00042">
    <property type="entry name" value="HTH_CRP_1"/>
    <property type="match status" value="1"/>
</dbReference>
<dbReference type="RefSeq" id="WP_204890554.1">
    <property type="nucleotide sequence ID" value="NZ_JBHUFW010000011.1"/>
</dbReference>
<dbReference type="PANTHER" id="PTHR24567">
    <property type="entry name" value="CRP FAMILY TRANSCRIPTIONAL REGULATORY PROTEIN"/>
    <property type="match status" value="1"/>
</dbReference>
<dbReference type="InterPro" id="IPR036388">
    <property type="entry name" value="WH-like_DNA-bd_sf"/>
</dbReference>
<dbReference type="SMART" id="SM00419">
    <property type="entry name" value="HTH_CRP"/>
    <property type="match status" value="1"/>
</dbReference>
<dbReference type="Gene3D" id="2.60.120.10">
    <property type="entry name" value="Jelly Rolls"/>
    <property type="match status" value="1"/>
</dbReference>
<name>A0ABW4QKL8_9BACL</name>